<proteinExistence type="predicted"/>
<dbReference type="KEGG" id="pfj:MYCFIDRAFT_177492"/>
<sequence>MTPTHRRQLHCTPETDDGVPAYGRGDSAAPFGVAGWAPRSPPLIFSSSCWPVAGSGRREFVVVVDGQLAATTTPSPDTHAHAHNTIAPSQHCRPLLQRTCNTPPPHSRLLHTISIASLPPPSRFATTLQHRAQHHQRNTMKPYQGPDDTTFPGYRIFLESRLIFNVTRYPTPELYQFHYYGGWDGKWRQMWMKEAREQFEKMQGSEDSGKGDAGGAVRVVGVATKELPLLSSMVTCVVHLCWLTPLADTDHASLSKGSSLSLRFGADSTAALSRLRENYFYFSIATSARRQILKREGRFRRVALDEVNLTHPRHPNEFIFTSTDPLPIDRDNRELFAPRDYSIFQRQHREDPKGELHLDDSLPTLFPSDVTLQVEDIRWPTVIDIVGILDHVLGNMRRRLTSSHGRLRLADYKLSLYKKHCSKEFHELNDPKTTDLL</sequence>
<keyword evidence="3" id="KW-1185">Reference proteome</keyword>
<dbReference type="VEuPathDB" id="FungiDB:MYCFIDRAFT_177492"/>
<dbReference type="OrthoDB" id="10502906at2759"/>
<reference evidence="2 3" key="1">
    <citation type="journal article" date="2012" name="PLoS Pathog.">
        <title>Diverse lifestyles and strategies of plant pathogenesis encoded in the genomes of eighteen Dothideomycetes fungi.</title>
        <authorList>
            <person name="Ohm R.A."/>
            <person name="Feau N."/>
            <person name="Henrissat B."/>
            <person name="Schoch C.L."/>
            <person name="Horwitz B.A."/>
            <person name="Barry K.W."/>
            <person name="Condon B.J."/>
            <person name="Copeland A.C."/>
            <person name="Dhillon B."/>
            <person name="Glaser F."/>
            <person name="Hesse C.N."/>
            <person name="Kosti I."/>
            <person name="LaButti K."/>
            <person name="Lindquist E.A."/>
            <person name="Lucas S."/>
            <person name="Salamov A.A."/>
            <person name="Bradshaw R.E."/>
            <person name="Ciuffetti L."/>
            <person name="Hamelin R.C."/>
            <person name="Kema G.H.J."/>
            <person name="Lawrence C."/>
            <person name="Scott J.A."/>
            <person name="Spatafora J.W."/>
            <person name="Turgeon B.G."/>
            <person name="de Wit P.J.G.M."/>
            <person name="Zhong S."/>
            <person name="Goodwin S.B."/>
            <person name="Grigoriev I.V."/>
        </authorList>
    </citation>
    <scope>NUCLEOTIDE SEQUENCE [LARGE SCALE GENOMIC DNA]</scope>
    <source>
        <strain evidence="2 3">CIRAD86</strain>
    </source>
</reference>
<protein>
    <submittedName>
        <fullName evidence="2">Uncharacterized protein</fullName>
    </submittedName>
</protein>
<feature type="region of interest" description="Disordered" evidence="1">
    <location>
        <begin position="1"/>
        <end position="24"/>
    </location>
</feature>
<gene>
    <name evidence="2" type="ORF">MYCFIDRAFT_177492</name>
</gene>
<dbReference type="EMBL" id="KB446561">
    <property type="protein sequence ID" value="EME80550.1"/>
    <property type="molecule type" value="Genomic_DNA"/>
</dbReference>
<evidence type="ECO:0000313" key="2">
    <source>
        <dbReference type="EMBL" id="EME80550.1"/>
    </source>
</evidence>
<dbReference type="GeneID" id="19333758"/>
<dbReference type="AlphaFoldDB" id="M2YS27"/>
<evidence type="ECO:0000256" key="1">
    <source>
        <dbReference type="SAM" id="MobiDB-lite"/>
    </source>
</evidence>
<accession>M2YS27</accession>
<evidence type="ECO:0000313" key="3">
    <source>
        <dbReference type="Proteomes" id="UP000016932"/>
    </source>
</evidence>
<dbReference type="Proteomes" id="UP000016932">
    <property type="component" value="Unassembled WGS sequence"/>
</dbReference>
<dbReference type="HOGENOM" id="CLU_627179_0_0_1"/>
<dbReference type="RefSeq" id="XP_007929451.1">
    <property type="nucleotide sequence ID" value="XM_007931260.1"/>
</dbReference>
<name>M2YS27_PSEFD</name>
<organism evidence="2 3">
    <name type="scientific">Pseudocercospora fijiensis (strain CIRAD86)</name>
    <name type="common">Black leaf streak disease fungus</name>
    <name type="synonym">Mycosphaerella fijiensis</name>
    <dbReference type="NCBI Taxonomy" id="383855"/>
    <lineage>
        <taxon>Eukaryota</taxon>
        <taxon>Fungi</taxon>
        <taxon>Dikarya</taxon>
        <taxon>Ascomycota</taxon>
        <taxon>Pezizomycotina</taxon>
        <taxon>Dothideomycetes</taxon>
        <taxon>Dothideomycetidae</taxon>
        <taxon>Mycosphaerellales</taxon>
        <taxon>Mycosphaerellaceae</taxon>
        <taxon>Pseudocercospora</taxon>
    </lineage>
</organism>